<dbReference type="SMART" id="SM00382">
    <property type="entry name" value="AAA"/>
    <property type="match status" value="1"/>
</dbReference>
<dbReference type="Pfam" id="PF00004">
    <property type="entry name" value="AAA"/>
    <property type="match status" value="1"/>
</dbReference>
<name>A0A9W6XBW8_9STRA</name>
<evidence type="ECO:0000256" key="1">
    <source>
        <dbReference type="ARBA" id="ARBA00007448"/>
    </source>
</evidence>
<dbReference type="InterPro" id="IPR050747">
    <property type="entry name" value="Mitochondrial_chaperone_BCS1"/>
</dbReference>
<evidence type="ECO:0000313" key="4">
    <source>
        <dbReference type="EMBL" id="GMF35392.1"/>
    </source>
</evidence>
<dbReference type="GO" id="GO:0016887">
    <property type="term" value="F:ATP hydrolysis activity"/>
    <property type="evidence" value="ECO:0007669"/>
    <property type="project" value="InterPro"/>
</dbReference>
<dbReference type="InterPro" id="IPR003593">
    <property type="entry name" value="AAA+_ATPase"/>
</dbReference>
<keyword evidence="2" id="KW-0547">Nucleotide-binding</keyword>
<accession>A0A9W6XBW8</accession>
<organism evidence="4 5">
    <name type="scientific">Phytophthora fragariaefolia</name>
    <dbReference type="NCBI Taxonomy" id="1490495"/>
    <lineage>
        <taxon>Eukaryota</taxon>
        <taxon>Sar</taxon>
        <taxon>Stramenopiles</taxon>
        <taxon>Oomycota</taxon>
        <taxon>Peronosporomycetes</taxon>
        <taxon>Peronosporales</taxon>
        <taxon>Peronosporaceae</taxon>
        <taxon>Phytophthora</taxon>
    </lineage>
</organism>
<dbReference type="OrthoDB" id="205910at2759"/>
<dbReference type="GO" id="GO:0005524">
    <property type="term" value="F:ATP binding"/>
    <property type="evidence" value="ECO:0007669"/>
    <property type="project" value="UniProtKB-KW"/>
</dbReference>
<dbReference type="PANTHER" id="PTHR23070">
    <property type="entry name" value="BCS1 AAA-TYPE ATPASE"/>
    <property type="match status" value="1"/>
</dbReference>
<evidence type="ECO:0000256" key="2">
    <source>
        <dbReference type="RuleBase" id="RU003651"/>
    </source>
</evidence>
<dbReference type="AlphaFoldDB" id="A0A9W6XBW8"/>
<comment type="caution">
    <text evidence="4">The sequence shown here is derived from an EMBL/GenBank/DDBJ whole genome shotgun (WGS) entry which is preliminary data.</text>
</comment>
<dbReference type="SUPFAM" id="SSF52540">
    <property type="entry name" value="P-loop containing nucleoside triphosphate hydrolases"/>
    <property type="match status" value="1"/>
</dbReference>
<proteinExistence type="inferred from homology"/>
<reference evidence="4" key="1">
    <citation type="submission" date="2023-04" db="EMBL/GenBank/DDBJ databases">
        <title>Phytophthora fragariaefolia NBRC 109709.</title>
        <authorList>
            <person name="Ichikawa N."/>
            <person name="Sato H."/>
            <person name="Tonouchi N."/>
        </authorList>
    </citation>
    <scope>NUCLEOTIDE SEQUENCE</scope>
    <source>
        <strain evidence="4">NBRC 109709</strain>
    </source>
</reference>
<dbReference type="Gene3D" id="3.40.50.300">
    <property type="entry name" value="P-loop containing nucleotide triphosphate hydrolases"/>
    <property type="match status" value="1"/>
</dbReference>
<dbReference type="Proteomes" id="UP001165121">
    <property type="component" value="Unassembled WGS sequence"/>
</dbReference>
<evidence type="ECO:0000313" key="5">
    <source>
        <dbReference type="Proteomes" id="UP001165121"/>
    </source>
</evidence>
<comment type="similarity">
    <text evidence="1">Belongs to the AAA ATPase family. BCS1 subfamily.</text>
</comment>
<sequence length="574" mass="64548">MSTSEVNLPSTNKFITTDMDPAVAFPSIIEALANPLFDSVTTTTVDFDDAHSSSTLNVFFNTLLLTLVPLCMQLVLYPTHIQTLSDKIKSTWVGGRTSDVVQREITAITRYGEYYVLDECQNRHGHILQKAIAAHLADVLQLRSKGIRYEMVERELDDETQENLNMVYKPTSDDWDEDDDIEMYEELNRLKVASLPKFEEWVEVEKGIFFQQYLEADDSGRDTVVKKCKEVAMVYVFKSSERGASARIDKFINDAFAKYQLLELLKLANDKKRYMYVQAVQKSTSSGEAEAQESSNKSTYAVVYKRYALSGEKSFKNLFFDEKPQLLQLLDNFMARSGKFAIKGFPYKLGLLLHGPPGTGKTSLIKAVAQYTKRHIVTISLGKVKTNQELMNALFDLRFPVEGIDLPVNMTFEDAIFVMEDIDCAASVVLSRDNKPGASPRQRKRYSASSSAADKLNLSGLLNILDGVIDCPGRIVIMTTNHPEKLDPALIRPGRVNKKLMLGYMNSTQSQNMIEYYFATSLTSAQRKTLQRVMDGSVMSITPAAVEALCSEHDDIDTMLHQMRKFSPPCTIAA</sequence>
<dbReference type="InterPro" id="IPR003959">
    <property type="entry name" value="ATPase_AAA_core"/>
</dbReference>
<dbReference type="InterPro" id="IPR003960">
    <property type="entry name" value="ATPase_AAA_CS"/>
</dbReference>
<keyword evidence="5" id="KW-1185">Reference proteome</keyword>
<dbReference type="EMBL" id="BSXT01000869">
    <property type="protein sequence ID" value="GMF35392.1"/>
    <property type="molecule type" value="Genomic_DNA"/>
</dbReference>
<dbReference type="InterPro" id="IPR027417">
    <property type="entry name" value="P-loop_NTPase"/>
</dbReference>
<feature type="domain" description="AAA+ ATPase" evidence="3">
    <location>
        <begin position="347"/>
        <end position="506"/>
    </location>
</feature>
<evidence type="ECO:0000259" key="3">
    <source>
        <dbReference type="SMART" id="SM00382"/>
    </source>
</evidence>
<gene>
    <name evidence="4" type="ORF">Pfra01_000935500</name>
</gene>
<protein>
    <submittedName>
        <fullName evidence="4">Unnamed protein product</fullName>
    </submittedName>
</protein>
<dbReference type="PROSITE" id="PS00674">
    <property type="entry name" value="AAA"/>
    <property type="match status" value="1"/>
</dbReference>
<keyword evidence="2" id="KW-0067">ATP-binding</keyword>